<comment type="caution">
    <text evidence="1">The sequence shown here is derived from an EMBL/GenBank/DDBJ whole genome shotgun (WGS) entry which is preliminary data.</text>
</comment>
<accession>A0A8X6IMC0</accession>
<dbReference type="EMBL" id="BMAW01045353">
    <property type="protein sequence ID" value="GFS49233.1"/>
    <property type="molecule type" value="Genomic_DNA"/>
</dbReference>
<reference evidence="1" key="1">
    <citation type="submission" date="2020-08" db="EMBL/GenBank/DDBJ databases">
        <title>Multicomponent nature underlies the extraordinary mechanical properties of spider dragline silk.</title>
        <authorList>
            <person name="Kono N."/>
            <person name="Nakamura H."/>
            <person name="Mori M."/>
            <person name="Yoshida Y."/>
            <person name="Ohtoshi R."/>
            <person name="Malay A.D."/>
            <person name="Moran D.A.P."/>
            <person name="Tomita M."/>
            <person name="Numata K."/>
            <person name="Arakawa K."/>
        </authorList>
    </citation>
    <scope>NUCLEOTIDE SEQUENCE</scope>
</reference>
<dbReference type="Proteomes" id="UP000887013">
    <property type="component" value="Unassembled WGS sequence"/>
</dbReference>
<keyword evidence="2" id="KW-1185">Reference proteome</keyword>
<evidence type="ECO:0000313" key="2">
    <source>
        <dbReference type="Proteomes" id="UP000887013"/>
    </source>
</evidence>
<protein>
    <submittedName>
        <fullName evidence="1">Uncharacterized protein</fullName>
    </submittedName>
</protein>
<sequence>MRSIGKRAESTLLLCGIMNLPPPFTKLSKLNNTLLQASRETSEESLAEAVREAIYENFEERDIVVEVDGSWQKINFLQ</sequence>
<dbReference type="AlphaFoldDB" id="A0A8X6IMC0"/>
<proteinExistence type="predicted"/>
<dbReference type="OrthoDB" id="6426517at2759"/>
<gene>
    <name evidence="1" type="ORF">NPIL_529681</name>
</gene>
<organism evidence="1 2">
    <name type="scientific">Nephila pilipes</name>
    <name type="common">Giant wood spider</name>
    <name type="synonym">Nephila maculata</name>
    <dbReference type="NCBI Taxonomy" id="299642"/>
    <lineage>
        <taxon>Eukaryota</taxon>
        <taxon>Metazoa</taxon>
        <taxon>Ecdysozoa</taxon>
        <taxon>Arthropoda</taxon>
        <taxon>Chelicerata</taxon>
        <taxon>Arachnida</taxon>
        <taxon>Araneae</taxon>
        <taxon>Araneomorphae</taxon>
        <taxon>Entelegynae</taxon>
        <taxon>Araneoidea</taxon>
        <taxon>Nephilidae</taxon>
        <taxon>Nephila</taxon>
    </lineage>
</organism>
<evidence type="ECO:0000313" key="1">
    <source>
        <dbReference type="EMBL" id="GFS49233.1"/>
    </source>
</evidence>
<name>A0A8X6IMC0_NEPPI</name>